<evidence type="ECO:0000259" key="1">
    <source>
        <dbReference type="PROSITE" id="PS50097"/>
    </source>
</evidence>
<dbReference type="SUPFAM" id="SSF54695">
    <property type="entry name" value="POZ domain"/>
    <property type="match status" value="1"/>
</dbReference>
<dbReference type="EMBL" id="MCFJ01000011">
    <property type="protein sequence ID" value="ORY61013.1"/>
    <property type="molecule type" value="Genomic_DNA"/>
</dbReference>
<dbReference type="InParanoid" id="A0A1Y2DP04"/>
<accession>A0A1Y2DP04</accession>
<dbReference type="Proteomes" id="UP000193689">
    <property type="component" value="Unassembled WGS sequence"/>
</dbReference>
<dbReference type="PROSITE" id="PS50097">
    <property type="entry name" value="BTB"/>
    <property type="match status" value="1"/>
</dbReference>
<dbReference type="OrthoDB" id="5275938at2759"/>
<organism evidence="2 3">
    <name type="scientific">Pseudomassariella vexata</name>
    <dbReference type="NCBI Taxonomy" id="1141098"/>
    <lineage>
        <taxon>Eukaryota</taxon>
        <taxon>Fungi</taxon>
        <taxon>Dikarya</taxon>
        <taxon>Ascomycota</taxon>
        <taxon>Pezizomycotina</taxon>
        <taxon>Sordariomycetes</taxon>
        <taxon>Xylariomycetidae</taxon>
        <taxon>Amphisphaeriales</taxon>
        <taxon>Pseudomassariaceae</taxon>
        <taxon>Pseudomassariella</taxon>
    </lineage>
</organism>
<gene>
    <name evidence="2" type="ORF">BCR38DRAFT_488071</name>
</gene>
<keyword evidence="3" id="KW-1185">Reference proteome</keyword>
<protein>
    <recommendedName>
        <fullName evidence="1">BTB domain-containing protein</fullName>
    </recommendedName>
</protein>
<dbReference type="InterPro" id="IPR011333">
    <property type="entry name" value="SKP1/BTB/POZ_sf"/>
</dbReference>
<dbReference type="Gene3D" id="3.30.710.10">
    <property type="entry name" value="Potassium Channel Kv1.1, Chain A"/>
    <property type="match status" value="1"/>
</dbReference>
<evidence type="ECO:0000313" key="3">
    <source>
        <dbReference type="Proteomes" id="UP000193689"/>
    </source>
</evidence>
<dbReference type="AlphaFoldDB" id="A0A1Y2DP04"/>
<dbReference type="InterPro" id="IPR000210">
    <property type="entry name" value="BTB/POZ_dom"/>
</dbReference>
<feature type="domain" description="BTB" evidence="1">
    <location>
        <begin position="47"/>
        <end position="133"/>
    </location>
</feature>
<comment type="caution">
    <text evidence="2">The sequence shown here is derived from an EMBL/GenBank/DDBJ whole genome shotgun (WGS) entry which is preliminary data.</text>
</comment>
<evidence type="ECO:0000313" key="2">
    <source>
        <dbReference type="EMBL" id="ORY61013.1"/>
    </source>
</evidence>
<reference evidence="2 3" key="1">
    <citation type="submission" date="2016-07" db="EMBL/GenBank/DDBJ databases">
        <title>Pervasive Adenine N6-methylation of Active Genes in Fungi.</title>
        <authorList>
            <consortium name="DOE Joint Genome Institute"/>
            <person name="Mondo S.J."/>
            <person name="Dannebaum R.O."/>
            <person name="Kuo R.C."/>
            <person name="Labutti K."/>
            <person name="Haridas S."/>
            <person name="Kuo A."/>
            <person name="Salamov A."/>
            <person name="Ahrendt S.R."/>
            <person name="Lipzen A."/>
            <person name="Sullivan W."/>
            <person name="Andreopoulos W.B."/>
            <person name="Clum A."/>
            <person name="Lindquist E."/>
            <person name="Daum C."/>
            <person name="Ramamoorthy G.K."/>
            <person name="Gryganskyi A."/>
            <person name="Culley D."/>
            <person name="Magnuson J.K."/>
            <person name="James T.Y."/>
            <person name="O'Malley M.A."/>
            <person name="Stajich J.E."/>
            <person name="Spatafora J.W."/>
            <person name="Visel A."/>
            <person name="Grigoriev I.V."/>
        </authorList>
    </citation>
    <scope>NUCLEOTIDE SEQUENCE [LARGE SCALE GENOMIC DNA]</scope>
    <source>
        <strain evidence="2 3">CBS 129021</strain>
    </source>
</reference>
<name>A0A1Y2DP04_9PEZI</name>
<dbReference type="RefSeq" id="XP_040713240.1">
    <property type="nucleotide sequence ID" value="XM_040864227.1"/>
</dbReference>
<proteinExistence type="predicted"/>
<dbReference type="GeneID" id="63780439"/>
<sequence>MTGSKRRRSVLSPDVIETESCEAVTFGLRDVSPRHVPARRVTIDSDGDLLLVVGEDSVIEDDDRDTHKPTTFKVCSKALSRASPVFKRLLYGGFAESRRSDTMEWVVRLPEDKPNAMQLLLDILHSRFDQVPDREDGSTRLQDIADLTVLTDKYGLASCLRPWARDWIAPLVTDFKAREDSPDLQRNRLGSPMDERLWIMWELGHRVEFERLTRELMWFTSLDADSYLVDTQSQPPRLVFERIMEPSGACEVITAGRLELITSLLQPFHQWVEYLMTDSPDDRHPDNKKDSMLGATIRSFKRHDFWPLPDAAIVTDSASALGKKLFNMCDCLYQNTSSGSFSKEMREMRDKTQAFLKKTELPIEIKSAQVRHLEAQAKKTGLGGR</sequence>